<dbReference type="EMBL" id="CP011070">
    <property type="protein sequence ID" value="AJW70685.1"/>
    <property type="molecule type" value="Genomic_DNA"/>
</dbReference>
<accession>A0A0D5C2W8</accession>
<protein>
    <recommendedName>
        <fullName evidence="1">Guanylate cyclase domain-containing protein</fullName>
    </recommendedName>
</protein>
<name>A0A0D5C2W8_9ARCH</name>
<dbReference type="Proteomes" id="UP000032408">
    <property type="component" value="Chromosome"/>
</dbReference>
<dbReference type="InterPro" id="IPR029787">
    <property type="entry name" value="Nucleotide_cyclase"/>
</dbReference>
<dbReference type="AlphaFoldDB" id="A0A0D5C2W8"/>
<dbReference type="GeneID" id="24820212"/>
<organism evidence="2 3">
    <name type="scientific">Nitrosopumilus adriaticus</name>
    <dbReference type="NCBI Taxonomy" id="1580092"/>
    <lineage>
        <taxon>Archaea</taxon>
        <taxon>Nitrososphaerota</taxon>
        <taxon>Nitrososphaeria</taxon>
        <taxon>Nitrosopumilales</taxon>
        <taxon>Nitrosopumilaceae</taxon>
        <taxon>Nitrosopumilus</taxon>
    </lineage>
</organism>
<feature type="domain" description="Guanylate cyclase" evidence="1">
    <location>
        <begin position="89"/>
        <end position="212"/>
    </location>
</feature>
<keyword evidence="3" id="KW-1185">Reference proteome</keyword>
<dbReference type="GO" id="GO:0035556">
    <property type="term" value="P:intracellular signal transduction"/>
    <property type="evidence" value="ECO:0007669"/>
    <property type="project" value="InterPro"/>
</dbReference>
<evidence type="ECO:0000313" key="3">
    <source>
        <dbReference type="Proteomes" id="UP000032408"/>
    </source>
</evidence>
<proteinExistence type="predicted"/>
<dbReference type="HOGENOM" id="CLU_044947_0_0_2"/>
<dbReference type="RefSeq" id="WP_052661880.1">
    <property type="nucleotide sequence ID" value="NZ_CP011070.1"/>
</dbReference>
<dbReference type="KEGG" id="nin:NADRNF5_0994"/>
<evidence type="ECO:0000259" key="1">
    <source>
        <dbReference type="PROSITE" id="PS50125"/>
    </source>
</evidence>
<reference evidence="2 3" key="2">
    <citation type="journal article" date="2016" name="ISME J.">
        <title>Physiological and genomic characterization of two novel marine thaumarchaeal strains indicates niche differentiation.</title>
        <authorList>
            <person name="Bayer B."/>
            <person name="Vojvoda J."/>
            <person name="Offre P."/>
            <person name="Alves R.J."/>
            <person name="Elisabeth N.H."/>
            <person name="Garcia J.A."/>
            <person name="Volland J.M."/>
            <person name="Srivastava A."/>
            <person name="Schleper C."/>
            <person name="Herndl G.J."/>
        </authorList>
    </citation>
    <scope>NUCLEOTIDE SEQUENCE [LARGE SCALE GENOMIC DNA]</scope>
    <source>
        <strain evidence="2 3">NF5</strain>
    </source>
</reference>
<dbReference type="InterPro" id="IPR001054">
    <property type="entry name" value="A/G_cyclase"/>
</dbReference>
<dbReference type="Gene3D" id="3.30.70.1230">
    <property type="entry name" value="Nucleotide cyclase"/>
    <property type="match status" value="1"/>
</dbReference>
<dbReference type="OrthoDB" id="27015at2157"/>
<evidence type="ECO:0000313" key="2">
    <source>
        <dbReference type="EMBL" id="AJW70685.1"/>
    </source>
</evidence>
<dbReference type="SUPFAM" id="SSF55073">
    <property type="entry name" value="Nucleotide cyclase"/>
    <property type="match status" value="1"/>
</dbReference>
<gene>
    <name evidence="2" type="ORF">NADRNF5_0994</name>
</gene>
<sequence>MINKKHRNSNNKVKKIAEIQGRMEEYGKTKDWLLEELKKNRITLKTSPTSNSYEILNSMQINTVNYIHKLLKLEEFSVSEVKTLTKTLHWFFTDIVGSSNPKNSTKAQIRKISILNQQIQNTETFKKRDVNTTVILPTGDGVAIGFSESPEQPLRLATDLHKLLNKYNKTHRVSDRIFIRIGLDTGPVYFIKDIENEDTVWGPGIIMARRVMDLCEENQIFASGRIGDDISKLAPEYESIMHPIGEYQIKHGDKLSIYNIFGKTFGNKHIPKKDKINLEEDADPTKKFEFKNIEIRLDVSNTKNMMTHHTWVWDVKNISKKPLTDLYYEIGGEVPKDNLKDINLTVKDKKGNKLRIGHTDTNKPLEKKFLVELAKPIKHNKSDLITLEYDWEEPDRIFEYVFLAKCKKFKYVFKIPKNFRIEAKALKINQLGEKILAKPPPQTNVKRGKTEIVWKSLKNKVINVHDCYQFRW</sequence>
<reference evidence="3" key="1">
    <citation type="submission" date="2015-03" db="EMBL/GenBank/DDBJ databases">
        <title>Characterization of two novel Thaumarchaeota isolated from the Northern Adriatic Sea.</title>
        <authorList>
            <person name="Bayer B."/>
            <person name="Vojvoda J."/>
            <person name="Offre P."/>
            <person name="Srivastava A."/>
            <person name="Elisabeth N."/>
            <person name="Garcia J.A.L."/>
            <person name="Schleper C."/>
            <person name="Herndl G.J."/>
        </authorList>
    </citation>
    <scope>NUCLEOTIDE SEQUENCE [LARGE SCALE GENOMIC DNA]</scope>
    <source>
        <strain evidence="3">NF5</strain>
    </source>
</reference>
<dbReference type="GO" id="GO:0009190">
    <property type="term" value="P:cyclic nucleotide biosynthetic process"/>
    <property type="evidence" value="ECO:0007669"/>
    <property type="project" value="InterPro"/>
</dbReference>
<dbReference type="PROSITE" id="PS50125">
    <property type="entry name" value="GUANYLATE_CYCLASE_2"/>
    <property type="match status" value="1"/>
</dbReference>